<evidence type="ECO:0000256" key="1">
    <source>
        <dbReference type="SAM" id="MobiDB-lite"/>
    </source>
</evidence>
<evidence type="ECO:0000313" key="2">
    <source>
        <dbReference type="EMBL" id="PKI73130.1"/>
    </source>
</evidence>
<accession>A0A2I0KXR5</accession>
<comment type="caution">
    <text evidence="2">The sequence shown here is derived from an EMBL/GenBank/DDBJ whole genome shotgun (WGS) entry which is preliminary data.</text>
</comment>
<dbReference type="EMBL" id="PGOL01000289">
    <property type="protein sequence ID" value="PKI73130.1"/>
    <property type="molecule type" value="Genomic_DNA"/>
</dbReference>
<name>A0A2I0KXR5_PUNGR</name>
<gene>
    <name evidence="2" type="ORF">CRG98_006472</name>
</gene>
<dbReference type="AlphaFoldDB" id="A0A2I0KXR5"/>
<dbReference type="Proteomes" id="UP000233551">
    <property type="component" value="Unassembled WGS sequence"/>
</dbReference>
<reference evidence="2 3" key="1">
    <citation type="submission" date="2017-11" db="EMBL/GenBank/DDBJ databases">
        <title>De-novo sequencing of pomegranate (Punica granatum L.) genome.</title>
        <authorList>
            <person name="Akparov Z."/>
            <person name="Amiraslanov A."/>
            <person name="Hajiyeva S."/>
            <person name="Abbasov M."/>
            <person name="Kaur K."/>
            <person name="Hamwieh A."/>
            <person name="Solovyev V."/>
            <person name="Salamov A."/>
            <person name="Braich B."/>
            <person name="Kosarev P."/>
            <person name="Mahmoud A."/>
            <person name="Hajiyev E."/>
            <person name="Babayeva S."/>
            <person name="Izzatullayeva V."/>
            <person name="Mammadov A."/>
            <person name="Mammadov A."/>
            <person name="Sharifova S."/>
            <person name="Ojaghi J."/>
            <person name="Eynullazada K."/>
            <person name="Bayramov B."/>
            <person name="Abdulazimova A."/>
            <person name="Shahmuradov I."/>
        </authorList>
    </citation>
    <scope>NUCLEOTIDE SEQUENCE [LARGE SCALE GENOMIC DNA]</scope>
    <source>
        <strain evidence="3">cv. AG2017</strain>
        <tissue evidence="2">Leaf</tissue>
    </source>
</reference>
<keyword evidence="3" id="KW-1185">Reference proteome</keyword>
<feature type="compositionally biased region" description="Polar residues" evidence="1">
    <location>
        <begin position="52"/>
        <end position="83"/>
    </location>
</feature>
<protein>
    <submittedName>
        <fullName evidence="2">Uncharacterized protein</fullName>
    </submittedName>
</protein>
<proteinExistence type="predicted"/>
<sequence length="121" mass="13120">MEPHRDEAVSYLEGGYNIPCDAGSNVSTPALRIRYDQRRSRKYSNKDLMSNDPITSDELNPNTNTSSQDPAPSSFAGVSNSGEATPPTPLPPTPPPPPPPPPLLSPPPEPRIEDTFLMKII</sequence>
<feature type="compositionally biased region" description="Pro residues" evidence="1">
    <location>
        <begin position="86"/>
        <end position="109"/>
    </location>
</feature>
<organism evidence="2 3">
    <name type="scientific">Punica granatum</name>
    <name type="common">Pomegranate</name>
    <dbReference type="NCBI Taxonomy" id="22663"/>
    <lineage>
        <taxon>Eukaryota</taxon>
        <taxon>Viridiplantae</taxon>
        <taxon>Streptophyta</taxon>
        <taxon>Embryophyta</taxon>
        <taxon>Tracheophyta</taxon>
        <taxon>Spermatophyta</taxon>
        <taxon>Magnoliopsida</taxon>
        <taxon>eudicotyledons</taxon>
        <taxon>Gunneridae</taxon>
        <taxon>Pentapetalae</taxon>
        <taxon>rosids</taxon>
        <taxon>malvids</taxon>
        <taxon>Myrtales</taxon>
        <taxon>Lythraceae</taxon>
        <taxon>Punica</taxon>
    </lineage>
</organism>
<feature type="region of interest" description="Disordered" evidence="1">
    <location>
        <begin position="1"/>
        <end position="114"/>
    </location>
</feature>
<evidence type="ECO:0000313" key="3">
    <source>
        <dbReference type="Proteomes" id="UP000233551"/>
    </source>
</evidence>